<dbReference type="InterPro" id="IPR036388">
    <property type="entry name" value="WH-like_DNA-bd_sf"/>
</dbReference>
<dbReference type="GO" id="GO:0003700">
    <property type="term" value="F:DNA-binding transcription factor activity"/>
    <property type="evidence" value="ECO:0007669"/>
    <property type="project" value="InterPro"/>
</dbReference>
<keyword evidence="4" id="KW-1185">Reference proteome</keyword>
<accession>A0A6M4H747</accession>
<dbReference type="Proteomes" id="UP000503096">
    <property type="component" value="Chromosome"/>
</dbReference>
<protein>
    <recommendedName>
        <fullName evidence="2">HTH lysR-type domain-containing protein</fullName>
    </recommendedName>
</protein>
<dbReference type="KEGG" id="upl:DSM104440_00587"/>
<sequence length="110" mass="12286">MSRPRYRRYFRHGFLPQLIAFEACLRLGSVTRAAEELSLAQPTVSGLLRKLSETVGSPVMQARYGRMEPTEAGRGLESLCTEMFEAIDRFDEARDPRPAGRVPEAASAVQ</sequence>
<dbReference type="InterPro" id="IPR058163">
    <property type="entry name" value="LysR-type_TF_proteobact-type"/>
</dbReference>
<comment type="similarity">
    <text evidence="1">Belongs to the LysR transcriptional regulatory family.</text>
</comment>
<dbReference type="RefSeq" id="WP_171160537.1">
    <property type="nucleotide sequence ID" value="NZ_CP053073.1"/>
</dbReference>
<dbReference type="EMBL" id="CP053073">
    <property type="protein sequence ID" value="QJR13797.1"/>
    <property type="molecule type" value="Genomic_DNA"/>
</dbReference>
<evidence type="ECO:0000256" key="1">
    <source>
        <dbReference type="ARBA" id="ARBA00009437"/>
    </source>
</evidence>
<dbReference type="Pfam" id="PF00126">
    <property type="entry name" value="HTH_1"/>
    <property type="match status" value="1"/>
</dbReference>
<reference evidence="3 4" key="1">
    <citation type="submission" date="2020-04" db="EMBL/GenBank/DDBJ databases">
        <title>Usitatibacter rugosus gen. nov., sp. nov. and Usitatibacter palustris sp. nov., novel members of Usitatibacteraceae fam. nov. within the order Nitrosomonadales isolated from soil.</title>
        <authorList>
            <person name="Huber K.J."/>
            <person name="Neumann-Schaal M."/>
            <person name="Geppert A."/>
            <person name="Luckner M."/>
            <person name="Wanner G."/>
            <person name="Overmann J."/>
        </authorList>
    </citation>
    <scope>NUCLEOTIDE SEQUENCE [LARGE SCALE GENOMIC DNA]</scope>
    <source>
        <strain evidence="3 4">Swamp67</strain>
    </source>
</reference>
<name>A0A6M4H747_9PROT</name>
<feature type="domain" description="HTH lysR-type" evidence="2">
    <location>
        <begin position="15"/>
        <end position="70"/>
    </location>
</feature>
<dbReference type="PANTHER" id="PTHR30537">
    <property type="entry name" value="HTH-TYPE TRANSCRIPTIONAL REGULATOR"/>
    <property type="match status" value="1"/>
</dbReference>
<dbReference type="InParanoid" id="A0A6M4H747"/>
<dbReference type="PROSITE" id="PS50931">
    <property type="entry name" value="HTH_LYSR"/>
    <property type="match status" value="1"/>
</dbReference>
<dbReference type="InterPro" id="IPR036390">
    <property type="entry name" value="WH_DNA-bd_sf"/>
</dbReference>
<dbReference type="SUPFAM" id="SSF46785">
    <property type="entry name" value="Winged helix' DNA-binding domain"/>
    <property type="match status" value="1"/>
</dbReference>
<gene>
    <name evidence="3" type="ORF">DSM104440_00587</name>
</gene>
<evidence type="ECO:0000259" key="2">
    <source>
        <dbReference type="PROSITE" id="PS50931"/>
    </source>
</evidence>
<dbReference type="PANTHER" id="PTHR30537:SF5">
    <property type="entry name" value="HTH-TYPE TRANSCRIPTIONAL ACTIVATOR TTDR-RELATED"/>
    <property type="match status" value="1"/>
</dbReference>
<dbReference type="InterPro" id="IPR000847">
    <property type="entry name" value="LysR_HTH_N"/>
</dbReference>
<dbReference type="Gene3D" id="1.10.10.10">
    <property type="entry name" value="Winged helix-like DNA-binding domain superfamily/Winged helix DNA-binding domain"/>
    <property type="match status" value="1"/>
</dbReference>
<evidence type="ECO:0000313" key="4">
    <source>
        <dbReference type="Proteomes" id="UP000503096"/>
    </source>
</evidence>
<evidence type="ECO:0000313" key="3">
    <source>
        <dbReference type="EMBL" id="QJR13797.1"/>
    </source>
</evidence>
<organism evidence="3 4">
    <name type="scientific">Usitatibacter palustris</name>
    <dbReference type="NCBI Taxonomy" id="2732487"/>
    <lineage>
        <taxon>Bacteria</taxon>
        <taxon>Pseudomonadati</taxon>
        <taxon>Pseudomonadota</taxon>
        <taxon>Betaproteobacteria</taxon>
        <taxon>Nitrosomonadales</taxon>
        <taxon>Usitatibacteraceae</taxon>
        <taxon>Usitatibacter</taxon>
    </lineage>
</organism>
<proteinExistence type="inferred from homology"/>
<dbReference type="AlphaFoldDB" id="A0A6M4H747"/>